<dbReference type="AlphaFoldDB" id="A0A8S1KQU0"/>
<accession>A0A8S1KQU0</accession>
<evidence type="ECO:0000313" key="1">
    <source>
        <dbReference type="EMBL" id="CAD8057277.1"/>
    </source>
</evidence>
<evidence type="ECO:0000313" key="2">
    <source>
        <dbReference type="Proteomes" id="UP000688137"/>
    </source>
</evidence>
<organism evidence="1 2">
    <name type="scientific">Paramecium primaurelia</name>
    <dbReference type="NCBI Taxonomy" id="5886"/>
    <lineage>
        <taxon>Eukaryota</taxon>
        <taxon>Sar</taxon>
        <taxon>Alveolata</taxon>
        <taxon>Ciliophora</taxon>
        <taxon>Intramacronucleata</taxon>
        <taxon>Oligohymenophorea</taxon>
        <taxon>Peniculida</taxon>
        <taxon>Parameciidae</taxon>
        <taxon>Paramecium</taxon>
    </lineage>
</organism>
<sequence length="90" mass="10648">MLILSKFPCNINLIMQQQIWQALKFFILDNSNILNVSLAVQLIPINKIRIKDRIGMNLNYERCLVQRRTQQFIFIDANMNILRIITQSNL</sequence>
<protein>
    <submittedName>
        <fullName evidence="1">Uncharacterized protein</fullName>
    </submittedName>
</protein>
<proteinExistence type="predicted"/>
<dbReference type="Proteomes" id="UP000688137">
    <property type="component" value="Unassembled WGS sequence"/>
</dbReference>
<dbReference type="EMBL" id="CAJJDM010000023">
    <property type="protein sequence ID" value="CAD8057277.1"/>
    <property type="molecule type" value="Genomic_DNA"/>
</dbReference>
<keyword evidence="2" id="KW-1185">Reference proteome</keyword>
<reference evidence="1" key="1">
    <citation type="submission" date="2021-01" db="EMBL/GenBank/DDBJ databases">
        <authorList>
            <consortium name="Genoscope - CEA"/>
            <person name="William W."/>
        </authorList>
    </citation>
    <scope>NUCLEOTIDE SEQUENCE</scope>
</reference>
<comment type="caution">
    <text evidence="1">The sequence shown here is derived from an EMBL/GenBank/DDBJ whole genome shotgun (WGS) entry which is preliminary data.</text>
</comment>
<gene>
    <name evidence="1" type="ORF">PPRIM_AZ9-3.1.T0250362</name>
</gene>
<name>A0A8S1KQU0_PARPR</name>